<evidence type="ECO:0000313" key="7">
    <source>
        <dbReference type="EMBL" id="RKF53822.1"/>
    </source>
</evidence>
<dbReference type="Gene3D" id="3.40.50.1440">
    <property type="entry name" value="Tubulin/FtsZ, GTPase domain"/>
    <property type="match status" value="1"/>
</dbReference>
<comment type="subcellular location">
    <subcellularLocation>
        <location evidence="2">Mitochondrion</location>
    </subcellularLocation>
</comment>
<comment type="caution">
    <text evidence="7">The sequence shown here is derived from an EMBL/GenBank/DDBJ whole genome shotgun (WGS) entry which is preliminary data.</text>
</comment>
<evidence type="ECO:0000256" key="3">
    <source>
        <dbReference type="ARBA" id="ARBA00008507"/>
    </source>
</evidence>
<dbReference type="InterPro" id="IPR029209">
    <property type="entry name" value="DML1/Misato_tubulin"/>
</dbReference>
<evidence type="ECO:0000256" key="2">
    <source>
        <dbReference type="ARBA" id="ARBA00004173"/>
    </source>
</evidence>
<feature type="domain" description="DML1/Misato tubulin" evidence="6">
    <location>
        <begin position="160"/>
        <end position="263"/>
    </location>
</feature>
<keyword evidence="8" id="KW-1185">Reference proteome</keyword>
<dbReference type="Proteomes" id="UP000286134">
    <property type="component" value="Unassembled WGS sequence"/>
</dbReference>
<evidence type="ECO:0000313" key="8">
    <source>
        <dbReference type="Proteomes" id="UP000286134"/>
    </source>
</evidence>
<keyword evidence="4" id="KW-0496">Mitochondrion</keyword>
<protein>
    <submittedName>
        <fullName evidence="7">Protein dml-1</fullName>
    </submittedName>
</protein>
<dbReference type="Pfam" id="PF14881">
    <property type="entry name" value="Tubulin_3"/>
    <property type="match status" value="1"/>
</dbReference>
<evidence type="ECO:0000259" key="5">
    <source>
        <dbReference type="Pfam" id="PF10644"/>
    </source>
</evidence>
<dbReference type="InterPro" id="IPR036525">
    <property type="entry name" value="Tubulin/FtsZ_GTPase_sf"/>
</dbReference>
<dbReference type="PANTHER" id="PTHR13391">
    <property type="entry name" value="MITOCHONDRIAL DISTRIBUTION REGULATOR MISATO"/>
    <property type="match status" value="1"/>
</dbReference>
<dbReference type="InterPro" id="IPR019605">
    <property type="entry name" value="Misato_II_tubulin-like"/>
</dbReference>
<organism evidence="7 8">
    <name type="scientific">Erysiphe neolycopersici</name>
    <dbReference type="NCBI Taxonomy" id="212602"/>
    <lineage>
        <taxon>Eukaryota</taxon>
        <taxon>Fungi</taxon>
        <taxon>Dikarya</taxon>
        <taxon>Ascomycota</taxon>
        <taxon>Pezizomycotina</taxon>
        <taxon>Leotiomycetes</taxon>
        <taxon>Erysiphales</taxon>
        <taxon>Erysiphaceae</taxon>
        <taxon>Erysiphe</taxon>
    </lineage>
</organism>
<dbReference type="GO" id="GO:0005739">
    <property type="term" value="C:mitochondrion"/>
    <property type="evidence" value="ECO:0007669"/>
    <property type="project" value="UniProtKB-SubCell"/>
</dbReference>
<evidence type="ECO:0000259" key="6">
    <source>
        <dbReference type="Pfam" id="PF14881"/>
    </source>
</evidence>
<comment type="similarity">
    <text evidence="3">Belongs to the misato family.</text>
</comment>
<comment type="function">
    <text evidence="1">Involved in the partitioning of the mitochondrial organelle and mitochondrial DNA (mtDNA) inheritance.</text>
</comment>
<reference evidence="7 8" key="1">
    <citation type="journal article" date="2018" name="BMC Genomics">
        <title>Comparative genome analyses reveal sequence features reflecting distinct modes of host-adaptation between dicot and monocot powdery mildew.</title>
        <authorList>
            <person name="Wu Y."/>
            <person name="Ma X."/>
            <person name="Pan Z."/>
            <person name="Kale S.D."/>
            <person name="Song Y."/>
            <person name="King H."/>
            <person name="Zhang Q."/>
            <person name="Presley C."/>
            <person name="Deng X."/>
            <person name="Wei C.I."/>
            <person name="Xiao S."/>
        </authorList>
    </citation>
    <scope>NUCLEOTIDE SEQUENCE [LARGE SCALE GENOMIC DNA]</scope>
    <source>
        <strain evidence="7">UMSG2</strain>
    </source>
</reference>
<dbReference type="AlphaFoldDB" id="A0A420H8R1"/>
<evidence type="ECO:0000256" key="4">
    <source>
        <dbReference type="ARBA" id="ARBA00023128"/>
    </source>
</evidence>
<dbReference type="OrthoDB" id="271881at2759"/>
<dbReference type="InterPro" id="IPR049942">
    <property type="entry name" value="DML1/Misato"/>
</dbReference>
<feature type="domain" description="Misato Segment II tubulin-like" evidence="5">
    <location>
        <begin position="2"/>
        <end position="114"/>
    </location>
</feature>
<dbReference type="GO" id="GO:0007005">
    <property type="term" value="P:mitochondrion organization"/>
    <property type="evidence" value="ECO:0007669"/>
    <property type="project" value="InterPro"/>
</dbReference>
<evidence type="ECO:0000256" key="1">
    <source>
        <dbReference type="ARBA" id="ARBA00003757"/>
    </source>
</evidence>
<dbReference type="PANTHER" id="PTHR13391:SF0">
    <property type="entry name" value="PROTEIN MISATO HOMOLOG 1"/>
    <property type="match status" value="1"/>
</dbReference>
<accession>A0A420H8R1</accession>
<proteinExistence type="inferred from homology"/>
<dbReference type="Pfam" id="PF10644">
    <property type="entry name" value="Misat_Tub_SegII"/>
    <property type="match status" value="1"/>
</dbReference>
<sequence>MHEIISLQFGQRSNYLATHFWNTQESYFTYTNEKESIVDHDIHFRPGIGVDGTETFTPRTVIYDLKGGFGSLRKINALYGIEEPDTLDILWNKPAVIQRLDSIEKCAYQQSLEQNLEPESLDSDLVRYWSDYNRVYYHPKSIVQLNEYEVGSTSRPFDSWDESNGCFAARYLEQIKDEYSKTDVIFWGLEEDITTEPREKRHTSLLNVAKSVSVITPESTLFIPLTLPSKALPPYVTLERKSKWHVSALLSVAVESMTLLSRLRQNNIYRETLDQLECMLNTNGRQNITKLCMSIDQDSSNYDDVAVVPKISELSRDTQLLSTKKSSHVPVMETKSNIEVFDINFFPTEIGDQVTRRPLKKLHVFSQYEIHRKNSHTQDCKVNEKIQNEPFQKIGGSILPVVSRKIVPLPFPLLDSFPQIFDRSGTPSSVTVRTSLMVDSSIVSRLKGLEYIASRAVATDEREALSNSLGELAEAYEEGWDSGSDEGED</sequence>
<name>A0A420H8R1_9PEZI</name>
<dbReference type="SUPFAM" id="SSF52490">
    <property type="entry name" value="Tubulin nucleotide-binding domain-like"/>
    <property type="match status" value="1"/>
</dbReference>
<dbReference type="STRING" id="212602.A0A420H8R1"/>
<gene>
    <name evidence="7" type="ORF">OnM2_101028</name>
</gene>
<dbReference type="EMBL" id="MCFK01010186">
    <property type="protein sequence ID" value="RKF53822.1"/>
    <property type="molecule type" value="Genomic_DNA"/>
</dbReference>